<evidence type="ECO:0000313" key="1">
    <source>
        <dbReference type="EMBL" id="QDU62367.1"/>
    </source>
</evidence>
<organism evidence="1 2">
    <name type="scientific">Kolteria novifilia</name>
    <dbReference type="NCBI Taxonomy" id="2527975"/>
    <lineage>
        <taxon>Bacteria</taxon>
        <taxon>Pseudomonadati</taxon>
        <taxon>Planctomycetota</taxon>
        <taxon>Planctomycetia</taxon>
        <taxon>Kolteriales</taxon>
        <taxon>Kolteriaceae</taxon>
        <taxon>Kolteria</taxon>
    </lineage>
</organism>
<dbReference type="Proteomes" id="UP000317093">
    <property type="component" value="Chromosome"/>
</dbReference>
<dbReference type="InterPro" id="IPR047114">
    <property type="entry name" value="YciF"/>
</dbReference>
<dbReference type="EMBL" id="CP036279">
    <property type="protein sequence ID" value="QDU62367.1"/>
    <property type="molecule type" value="Genomic_DNA"/>
</dbReference>
<dbReference type="OrthoDB" id="9795056at2"/>
<keyword evidence="2" id="KW-1185">Reference proteome</keyword>
<dbReference type="RefSeq" id="WP_145259070.1">
    <property type="nucleotide sequence ID" value="NZ_CP036279.1"/>
</dbReference>
<dbReference type="InterPro" id="IPR010287">
    <property type="entry name" value="DUF892_YciF-like"/>
</dbReference>
<dbReference type="PANTHER" id="PTHR30565">
    <property type="entry name" value="PROTEIN YCIF"/>
    <property type="match status" value="1"/>
</dbReference>
<evidence type="ECO:0000313" key="2">
    <source>
        <dbReference type="Proteomes" id="UP000317093"/>
    </source>
</evidence>
<proteinExistence type="predicted"/>
<dbReference type="CDD" id="cd07909">
    <property type="entry name" value="YciF"/>
    <property type="match status" value="1"/>
</dbReference>
<sequence>MAFFSSVSFHTLEDLFHHQLEDLYDAKKRLAAILPILVSAVSTRSLREIFGHHLVETENHISQLEVIFASLDRKPKRETCDAMKGLLTEMDEILDAKGDDNVRDAALIAAAQRIEHYEMAGYGTLRTFARQLGHHEAADIFEKILAAEKKMNANLSEIAESAVNVAAYCG</sequence>
<dbReference type="KEGG" id="knv:Pan216_32340"/>
<accession>A0A518B5W1</accession>
<dbReference type="PANTHER" id="PTHR30565:SF9">
    <property type="entry name" value="PROTEIN YCIF"/>
    <property type="match status" value="1"/>
</dbReference>
<reference evidence="1 2" key="1">
    <citation type="submission" date="2019-02" db="EMBL/GenBank/DDBJ databases">
        <title>Deep-cultivation of Planctomycetes and their phenomic and genomic characterization uncovers novel biology.</title>
        <authorList>
            <person name="Wiegand S."/>
            <person name="Jogler M."/>
            <person name="Boedeker C."/>
            <person name="Pinto D."/>
            <person name="Vollmers J."/>
            <person name="Rivas-Marin E."/>
            <person name="Kohn T."/>
            <person name="Peeters S.H."/>
            <person name="Heuer A."/>
            <person name="Rast P."/>
            <person name="Oberbeckmann S."/>
            <person name="Bunk B."/>
            <person name="Jeske O."/>
            <person name="Meyerdierks A."/>
            <person name="Storesund J.E."/>
            <person name="Kallscheuer N."/>
            <person name="Luecker S."/>
            <person name="Lage O.M."/>
            <person name="Pohl T."/>
            <person name="Merkel B.J."/>
            <person name="Hornburger P."/>
            <person name="Mueller R.-W."/>
            <person name="Bruemmer F."/>
            <person name="Labrenz M."/>
            <person name="Spormann A.M."/>
            <person name="Op den Camp H."/>
            <person name="Overmann J."/>
            <person name="Amann R."/>
            <person name="Jetten M.S.M."/>
            <person name="Mascher T."/>
            <person name="Medema M.H."/>
            <person name="Devos D.P."/>
            <person name="Kaster A.-K."/>
            <person name="Ovreas L."/>
            <person name="Rohde M."/>
            <person name="Galperin M.Y."/>
            <person name="Jogler C."/>
        </authorList>
    </citation>
    <scope>NUCLEOTIDE SEQUENCE [LARGE SCALE GENOMIC DNA]</scope>
    <source>
        <strain evidence="1 2">Pan216</strain>
    </source>
</reference>
<dbReference type="Pfam" id="PF05974">
    <property type="entry name" value="DUF892"/>
    <property type="match status" value="1"/>
</dbReference>
<dbReference type="InterPro" id="IPR009078">
    <property type="entry name" value="Ferritin-like_SF"/>
</dbReference>
<dbReference type="AlphaFoldDB" id="A0A518B5W1"/>
<gene>
    <name evidence="1" type="ORF">Pan216_32340</name>
</gene>
<dbReference type="InterPro" id="IPR012347">
    <property type="entry name" value="Ferritin-like"/>
</dbReference>
<protein>
    <submittedName>
        <fullName evidence="1">Uncharacterized protein</fullName>
    </submittedName>
</protein>
<dbReference type="Gene3D" id="1.20.1260.10">
    <property type="match status" value="1"/>
</dbReference>
<dbReference type="SUPFAM" id="SSF47240">
    <property type="entry name" value="Ferritin-like"/>
    <property type="match status" value="1"/>
</dbReference>
<name>A0A518B5W1_9BACT</name>